<accession>A0A3E0HNY1</accession>
<dbReference type="OrthoDB" id="5242916at2"/>
<dbReference type="InterPro" id="IPR031107">
    <property type="entry name" value="Small_HSP"/>
</dbReference>
<dbReference type="SUPFAM" id="SSF49764">
    <property type="entry name" value="HSP20-like chaperones"/>
    <property type="match status" value="1"/>
</dbReference>
<dbReference type="InterPro" id="IPR002068">
    <property type="entry name" value="A-crystallin/Hsp20_dom"/>
</dbReference>
<feature type="domain" description="SHSP" evidence="3">
    <location>
        <begin position="26"/>
        <end position="137"/>
    </location>
</feature>
<dbReference type="EMBL" id="QUNO01000005">
    <property type="protein sequence ID" value="REH48164.1"/>
    <property type="molecule type" value="Genomic_DNA"/>
</dbReference>
<dbReference type="RefSeq" id="WP_116174980.1">
    <property type="nucleotide sequence ID" value="NZ_CP144375.1"/>
</dbReference>
<evidence type="ECO:0000313" key="5">
    <source>
        <dbReference type="Proteomes" id="UP000256269"/>
    </source>
</evidence>
<sequence length="143" mass="15758">MLVRTDPFRDLERLMFGTGATRVRRFDSGSAAIPMDAFRKGDEFVVTFDLPGVTPESIDVNVERNVLTVTAQRPAVKDDEARWQIAERPTGTFTRRVRLGEALDRDGIQANYDAGVLTLRVPVVEQAQSRKIAVTAGAPAIEA</sequence>
<dbReference type="PANTHER" id="PTHR11527">
    <property type="entry name" value="HEAT-SHOCK PROTEIN 20 FAMILY MEMBER"/>
    <property type="match status" value="1"/>
</dbReference>
<dbReference type="PROSITE" id="PS01031">
    <property type="entry name" value="SHSP"/>
    <property type="match status" value="1"/>
</dbReference>
<dbReference type="CDD" id="cd06464">
    <property type="entry name" value="ACD_sHsps-like"/>
    <property type="match status" value="1"/>
</dbReference>
<evidence type="ECO:0000256" key="2">
    <source>
        <dbReference type="RuleBase" id="RU003616"/>
    </source>
</evidence>
<protein>
    <submittedName>
        <fullName evidence="4">HSP20 family protein</fullName>
    </submittedName>
</protein>
<gene>
    <name evidence="4" type="ORF">BCF44_10522</name>
</gene>
<evidence type="ECO:0000256" key="1">
    <source>
        <dbReference type="PROSITE-ProRule" id="PRU00285"/>
    </source>
</evidence>
<evidence type="ECO:0000259" key="3">
    <source>
        <dbReference type="PROSITE" id="PS01031"/>
    </source>
</evidence>
<dbReference type="Gene3D" id="2.60.40.790">
    <property type="match status" value="1"/>
</dbReference>
<dbReference type="AlphaFoldDB" id="A0A3E0HNY1"/>
<organism evidence="4 5">
    <name type="scientific">Kutzneria buriramensis</name>
    <dbReference type="NCBI Taxonomy" id="1045776"/>
    <lineage>
        <taxon>Bacteria</taxon>
        <taxon>Bacillati</taxon>
        <taxon>Actinomycetota</taxon>
        <taxon>Actinomycetes</taxon>
        <taxon>Pseudonocardiales</taxon>
        <taxon>Pseudonocardiaceae</taxon>
        <taxon>Kutzneria</taxon>
    </lineage>
</organism>
<dbReference type="InterPro" id="IPR008978">
    <property type="entry name" value="HSP20-like_chaperone"/>
</dbReference>
<reference evidence="4 5" key="1">
    <citation type="submission" date="2018-08" db="EMBL/GenBank/DDBJ databases">
        <title>Genomic Encyclopedia of Archaeal and Bacterial Type Strains, Phase II (KMG-II): from individual species to whole genera.</title>
        <authorList>
            <person name="Goeker M."/>
        </authorList>
    </citation>
    <scope>NUCLEOTIDE SEQUENCE [LARGE SCALE GENOMIC DNA]</scope>
    <source>
        <strain evidence="4 5">DSM 45791</strain>
    </source>
</reference>
<evidence type="ECO:0000313" key="4">
    <source>
        <dbReference type="EMBL" id="REH48164.1"/>
    </source>
</evidence>
<comment type="caution">
    <text evidence="4">The sequence shown here is derived from an EMBL/GenBank/DDBJ whole genome shotgun (WGS) entry which is preliminary data.</text>
</comment>
<comment type="similarity">
    <text evidence="1 2">Belongs to the small heat shock protein (HSP20) family.</text>
</comment>
<dbReference type="Pfam" id="PF00011">
    <property type="entry name" value="HSP20"/>
    <property type="match status" value="1"/>
</dbReference>
<keyword evidence="5" id="KW-1185">Reference proteome</keyword>
<dbReference type="Proteomes" id="UP000256269">
    <property type="component" value="Unassembled WGS sequence"/>
</dbReference>
<name>A0A3E0HNY1_9PSEU</name>
<proteinExistence type="inferred from homology"/>